<evidence type="ECO:0000256" key="8">
    <source>
        <dbReference type="ARBA" id="ARBA00066766"/>
    </source>
</evidence>
<dbReference type="AlphaFoldDB" id="A0A010RPF3"/>
<dbReference type="PATRIC" id="fig|1042209.11.peg.2646"/>
<dbReference type="GO" id="GO:0046872">
    <property type="term" value="F:metal ion binding"/>
    <property type="evidence" value="ECO:0007669"/>
    <property type="project" value="UniProtKB-KW"/>
</dbReference>
<feature type="binding site" evidence="9">
    <location>
        <position position="241"/>
    </location>
    <ligand>
        <name>Zn(2+)</name>
        <dbReference type="ChEBI" id="CHEBI:29105"/>
    </ligand>
</feature>
<dbReference type="Pfam" id="PF03352">
    <property type="entry name" value="Adenine_glyco"/>
    <property type="match status" value="1"/>
</dbReference>
<dbReference type="GO" id="GO:0006284">
    <property type="term" value="P:base-excision repair"/>
    <property type="evidence" value="ECO:0007669"/>
    <property type="project" value="InterPro"/>
</dbReference>
<evidence type="ECO:0000256" key="6">
    <source>
        <dbReference type="ARBA" id="ARBA00052558"/>
    </source>
</evidence>
<keyword evidence="1 9" id="KW-0479">Metal-binding</keyword>
<dbReference type="SUPFAM" id="SSF48150">
    <property type="entry name" value="DNA-glycosylase"/>
    <property type="match status" value="1"/>
</dbReference>
<evidence type="ECO:0000256" key="4">
    <source>
        <dbReference type="ARBA" id="ARBA00022833"/>
    </source>
</evidence>
<comment type="catalytic activity">
    <reaction evidence="6">
        <text>Hydrolysis of alkylated DNA, releasing 3-methyladenine.</text>
        <dbReference type="EC" id="3.2.2.20"/>
    </reaction>
</comment>
<dbReference type="InterPro" id="IPR052891">
    <property type="entry name" value="DNA-3mA_glycosylase"/>
</dbReference>
<dbReference type="EC" id="3.2.2.20" evidence="8"/>
<evidence type="ECO:0000256" key="1">
    <source>
        <dbReference type="ARBA" id="ARBA00022723"/>
    </source>
</evidence>
<dbReference type="InterPro" id="IPR005019">
    <property type="entry name" value="Adenine_glyco"/>
</dbReference>
<evidence type="ECO:0000256" key="2">
    <source>
        <dbReference type="ARBA" id="ARBA00022763"/>
    </source>
</evidence>
<comment type="function">
    <text evidence="7">Hydrolysis of the deoxyribose N-glycosidic bond to excise 3-methyladenine from the damaged DNA polymer formed by alkylation lesions.</text>
</comment>
<feature type="binding site" evidence="9">
    <location>
        <position position="87"/>
    </location>
    <ligand>
        <name>Zn(2+)</name>
        <dbReference type="ChEBI" id="CHEBI:29105"/>
    </ligand>
</feature>
<evidence type="ECO:0000256" key="5">
    <source>
        <dbReference type="ARBA" id="ARBA00023204"/>
    </source>
</evidence>
<name>A0A010RPF3_PSEFL</name>
<dbReference type="EMBL" id="AFOY02000012">
    <property type="protein sequence ID" value="EXF94326.1"/>
    <property type="molecule type" value="Genomic_DNA"/>
</dbReference>
<dbReference type="HOGENOM" id="CLU_083758_1_0_6"/>
<dbReference type="FunFam" id="1.10.340.30:FF:000009">
    <property type="entry name" value="DNA-3-methyladenine glycosylase I"/>
    <property type="match status" value="1"/>
</dbReference>
<gene>
    <name evidence="10" type="ORF">HK44_001550</name>
</gene>
<keyword evidence="2" id="KW-0227">DNA damage</keyword>
<dbReference type="InterPro" id="IPR011257">
    <property type="entry name" value="DNA_glycosylase"/>
</dbReference>
<keyword evidence="5" id="KW-0234">DNA repair</keyword>
<keyword evidence="3" id="KW-0378">Hydrolase</keyword>
<evidence type="ECO:0000313" key="11">
    <source>
        <dbReference type="Proteomes" id="UP000022611"/>
    </source>
</evidence>
<dbReference type="PANTHER" id="PTHR30037">
    <property type="entry name" value="DNA-3-METHYLADENINE GLYCOSYLASE 1"/>
    <property type="match status" value="1"/>
</dbReference>
<keyword evidence="4 9" id="KW-0862">Zinc</keyword>
<dbReference type="Proteomes" id="UP000022611">
    <property type="component" value="Unassembled WGS sequence"/>
</dbReference>
<sequence length="257" mass="29597">MESAGAYFHIVGLKYHTTLLGPVLLEGEDQVLEGTHGWRRLAHEIHLFLGLRFKEREYTRFIRPHAPWSLMPRCFWCSEDPLYMAYHDQEWGVPLRDAQRLFELLLLEGFQAGLSWITVLRKRERYREVLFGFDVQRVAQMSDAEIDDLMLDPGIIRNRLKLNAARRNAQAWMALEDPVELLWSFVGGVPKINHFKDRSEVPAVTPAAVEMSKGLKKAGFTFVGPTICYALMQASGMVMDHTTDCDRYAILRSGRLE</sequence>
<evidence type="ECO:0000256" key="3">
    <source>
        <dbReference type="ARBA" id="ARBA00022801"/>
    </source>
</evidence>
<dbReference type="InterPro" id="IPR004597">
    <property type="entry name" value="Tag"/>
</dbReference>
<reference evidence="10 11" key="1">
    <citation type="journal article" date="2011" name="J. Bacteriol.">
        <title>Draft genome sequence of the polycyclic aromatic hydrocarbon-degrading, genetically engineered bioluminescent bioreporter Pseudomonas fluorescens HK44.</title>
        <authorList>
            <person name="Chauhan A."/>
            <person name="Layton A.C."/>
            <person name="Williams D.E."/>
            <person name="Smartt A.E."/>
            <person name="Ripp S."/>
            <person name="Karpinets T.V."/>
            <person name="Brown S.D."/>
            <person name="Sayler G.S."/>
        </authorList>
    </citation>
    <scope>NUCLEOTIDE SEQUENCE [LARGE SCALE GENOMIC DNA]</scope>
    <source>
        <strain evidence="10 11">HK44</strain>
    </source>
</reference>
<feature type="binding site" evidence="9">
    <location>
        <position position="245"/>
    </location>
    <ligand>
        <name>Zn(2+)</name>
        <dbReference type="ChEBI" id="CHEBI:29105"/>
    </ligand>
</feature>
<comment type="caution">
    <text evidence="10">The sequence shown here is derived from an EMBL/GenBank/DDBJ whole genome shotgun (WGS) entry which is preliminary data.</text>
</comment>
<proteinExistence type="predicted"/>
<protein>
    <recommendedName>
        <fullName evidence="8">DNA-3-methyladenine glycosylase I</fullName>
        <ecNumber evidence="8">3.2.2.20</ecNumber>
    </recommendedName>
</protein>
<evidence type="ECO:0000256" key="7">
    <source>
        <dbReference type="ARBA" id="ARBA00057608"/>
    </source>
</evidence>
<evidence type="ECO:0000313" key="10">
    <source>
        <dbReference type="EMBL" id="EXF94326.1"/>
    </source>
</evidence>
<dbReference type="Gene3D" id="1.10.340.30">
    <property type="entry name" value="Hypothetical protein, domain 2"/>
    <property type="match status" value="1"/>
</dbReference>
<evidence type="ECO:0000256" key="9">
    <source>
        <dbReference type="PIRSR" id="PIRSR604597-1"/>
    </source>
</evidence>
<dbReference type="eggNOG" id="COG2818">
    <property type="taxonomic scope" value="Bacteria"/>
</dbReference>
<dbReference type="GO" id="GO:0008725">
    <property type="term" value="F:DNA-3-methyladenine glycosylase activity"/>
    <property type="evidence" value="ECO:0007669"/>
    <property type="project" value="UniProtKB-EC"/>
</dbReference>
<accession>A0A010RPF3</accession>
<dbReference type="NCBIfam" id="TIGR00624">
    <property type="entry name" value="tag"/>
    <property type="match status" value="1"/>
</dbReference>
<feature type="binding site" evidence="9">
    <location>
        <position position="74"/>
    </location>
    <ligand>
        <name>Zn(2+)</name>
        <dbReference type="ChEBI" id="CHEBI:29105"/>
    </ligand>
</feature>
<dbReference type="PANTHER" id="PTHR30037:SF4">
    <property type="entry name" value="DNA-3-METHYLADENINE GLYCOSYLASE I"/>
    <property type="match status" value="1"/>
</dbReference>
<organism evidence="10 11">
    <name type="scientific">Pseudomonas fluorescens HK44</name>
    <dbReference type="NCBI Taxonomy" id="1042209"/>
    <lineage>
        <taxon>Bacteria</taxon>
        <taxon>Pseudomonadati</taxon>
        <taxon>Pseudomonadota</taxon>
        <taxon>Gammaproteobacteria</taxon>
        <taxon>Pseudomonadales</taxon>
        <taxon>Pseudomonadaceae</taxon>
        <taxon>Pseudomonas</taxon>
    </lineage>
</organism>